<evidence type="ECO:0000256" key="1">
    <source>
        <dbReference type="SAM" id="MobiDB-lite"/>
    </source>
</evidence>
<feature type="compositionally biased region" description="Basic residues" evidence="1">
    <location>
        <begin position="256"/>
        <end position="269"/>
    </location>
</feature>
<dbReference type="AlphaFoldDB" id="A0AAE1DKD5"/>
<dbReference type="EMBL" id="JAWDGP010003499">
    <property type="protein sequence ID" value="KAK3773851.1"/>
    <property type="molecule type" value="Genomic_DNA"/>
</dbReference>
<feature type="transmembrane region" description="Helical" evidence="2">
    <location>
        <begin position="180"/>
        <end position="200"/>
    </location>
</feature>
<accession>A0AAE1DKD5</accession>
<feature type="compositionally biased region" description="Polar residues" evidence="1">
    <location>
        <begin position="340"/>
        <end position="355"/>
    </location>
</feature>
<feature type="region of interest" description="Disordered" evidence="1">
    <location>
        <begin position="340"/>
        <end position="360"/>
    </location>
</feature>
<feature type="transmembrane region" description="Helical" evidence="2">
    <location>
        <begin position="385"/>
        <end position="407"/>
    </location>
</feature>
<feature type="transmembrane region" description="Helical" evidence="2">
    <location>
        <begin position="427"/>
        <end position="450"/>
    </location>
</feature>
<feature type="region of interest" description="Disordered" evidence="1">
    <location>
        <begin position="248"/>
        <end position="277"/>
    </location>
</feature>
<dbReference type="InterPro" id="IPR052954">
    <property type="entry name" value="GPCR-Ligand_Int"/>
</dbReference>
<keyword evidence="4" id="KW-1185">Reference proteome</keyword>
<dbReference type="SUPFAM" id="SSF81321">
    <property type="entry name" value="Family A G protein-coupled receptor-like"/>
    <property type="match status" value="1"/>
</dbReference>
<keyword evidence="2" id="KW-1133">Transmembrane helix</keyword>
<dbReference type="PANTHER" id="PTHR46641:SF25">
    <property type="entry name" value="CNMAMIDE RECEPTOR-RELATED"/>
    <property type="match status" value="1"/>
</dbReference>
<dbReference type="PANTHER" id="PTHR46641">
    <property type="entry name" value="FMRFAMIDE RECEPTOR-RELATED"/>
    <property type="match status" value="1"/>
</dbReference>
<evidence type="ECO:0000313" key="4">
    <source>
        <dbReference type="Proteomes" id="UP001283361"/>
    </source>
</evidence>
<feature type="transmembrane region" description="Helical" evidence="2">
    <location>
        <begin position="67"/>
        <end position="87"/>
    </location>
</feature>
<sequence length="515" mass="58167">MLLLSIYKRELVEWQQNGATVVLGGTSKRGPLLCEELFLRMAAEVNSTQSPPDIHQLWAHADSLDRISSLVFLALGIPGNLLAFITFHSFPNSVTSFHFVILTLADFSSLCLQIMLRFLVWNDVVEIDTHKVGLGWKLVFNFTYYTSILANWTLVWLAAERLVSVAWPDQVKIYLTNMRARLNIILQALLCYSFALIVTIKMDYFGVAWLVVFSTFYTLSPQMLVFILCIMLIKALLRVKRTQDLRSSLRRGDDHHHHHHHHHNNHHKHSDKESMEDTKSVIEAAVTMSLMQRSQSDCGDFRLRPFDAPSKLLSVSNQNLSMSHGNISKHAQSDKYAVGKSSSKLTMTPKSSANGLDSHRASKEEVKAEVIAALKEQVDLETAYTIMYLVCAFFFLALTIPHSVVHLKYVIDGNDRLQTDNDDHAEMHFLLILSLAFIYGNHSLKFYFYFASSGLYRAQVCKALKGMLGGIVSLCRRGRRAIFRSGGAGQIRIMVDKVEIGPEETTPDNGSKTDL</sequence>
<feature type="transmembrane region" description="Helical" evidence="2">
    <location>
        <begin position="99"/>
        <end position="119"/>
    </location>
</feature>
<organism evidence="3 4">
    <name type="scientific">Elysia crispata</name>
    <name type="common">lettuce slug</name>
    <dbReference type="NCBI Taxonomy" id="231223"/>
    <lineage>
        <taxon>Eukaryota</taxon>
        <taxon>Metazoa</taxon>
        <taxon>Spiralia</taxon>
        <taxon>Lophotrochozoa</taxon>
        <taxon>Mollusca</taxon>
        <taxon>Gastropoda</taxon>
        <taxon>Heterobranchia</taxon>
        <taxon>Euthyneura</taxon>
        <taxon>Panpulmonata</taxon>
        <taxon>Sacoglossa</taxon>
        <taxon>Placobranchoidea</taxon>
        <taxon>Plakobranchidae</taxon>
        <taxon>Elysia</taxon>
    </lineage>
</organism>
<feature type="transmembrane region" description="Helical" evidence="2">
    <location>
        <begin position="206"/>
        <end position="233"/>
    </location>
</feature>
<dbReference type="Gene3D" id="1.20.1070.10">
    <property type="entry name" value="Rhodopsin 7-helix transmembrane proteins"/>
    <property type="match status" value="1"/>
</dbReference>
<gene>
    <name evidence="3" type="ORF">RRG08_057898</name>
</gene>
<comment type="caution">
    <text evidence="3">The sequence shown here is derived from an EMBL/GenBank/DDBJ whole genome shotgun (WGS) entry which is preliminary data.</text>
</comment>
<evidence type="ECO:0000313" key="3">
    <source>
        <dbReference type="EMBL" id="KAK3773851.1"/>
    </source>
</evidence>
<evidence type="ECO:0000256" key="2">
    <source>
        <dbReference type="SAM" id="Phobius"/>
    </source>
</evidence>
<reference evidence="3" key="1">
    <citation type="journal article" date="2023" name="G3 (Bethesda)">
        <title>A reference genome for the long-term kleptoplast-retaining sea slug Elysia crispata morphotype clarki.</title>
        <authorList>
            <person name="Eastman K.E."/>
            <person name="Pendleton A.L."/>
            <person name="Shaikh M.A."/>
            <person name="Suttiyut T."/>
            <person name="Ogas R."/>
            <person name="Tomko P."/>
            <person name="Gavelis G."/>
            <person name="Widhalm J.R."/>
            <person name="Wisecaver J.H."/>
        </authorList>
    </citation>
    <scope>NUCLEOTIDE SEQUENCE</scope>
    <source>
        <strain evidence="3">ECLA1</strain>
    </source>
</reference>
<keyword evidence="2" id="KW-0812">Transmembrane</keyword>
<keyword evidence="2" id="KW-0472">Membrane</keyword>
<dbReference type="Proteomes" id="UP001283361">
    <property type="component" value="Unassembled WGS sequence"/>
</dbReference>
<protein>
    <submittedName>
        <fullName evidence="3">Uncharacterized protein</fullName>
    </submittedName>
</protein>
<name>A0AAE1DKD5_9GAST</name>
<proteinExistence type="predicted"/>